<name>A0A177TBT7_9BASI</name>
<reference evidence="2" key="1">
    <citation type="submission" date="2016-04" db="EMBL/GenBank/DDBJ databases">
        <authorList>
            <person name="Nguyen H.D."/>
            <person name="Samba Siva P."/>
            <person name="Cullis J."/>
            <person name="Levesque C.A."/>
            <person name="Hambleton S."/>
        </authorList>
    </citation>
    <scope>NUCLEOTIDE SEQUENCE</scope>
    <source>
        <strain evidence="2">DAOMC 236416</strain>
    </source>
</reference>
<feature type="compositionally biased region" description="Basic and acidic residues" evidence="1">
    <location>
        <begin position="278"/>
        <end position="315"/>
    </location>
</feature>
<feature type="compositionally biased region" description="Acidic residues" evidence="1">
    <location>
        <begin position="233"/>
        <end position="248"/>
    </location>
</feature>
<keyword evidence="3" id="KW-1185">Reference proteome</keyword>
<feature type="compositionally biased region" description="Polar residues" evidence="1">
    <location>
        <begin position="31"/>
        <end position="43"/>
    </location>
</feature>
<evidence type="ECO:0000313" key="2">
    <source>
        <dbReference type="EMBL" id="KAE8250241.1"/>
    </source>
</evidence>
<sequence length="356" mass="40109">MPRPRRSQASNSQQQASGTQQQPETVDNDNPAIQTSDANTSPRPSEAAPGGSDRDTEHAVMSELFEHGAGDAANDASQVADPASRRKRGPNWRGGELRTLVIEMDAQGVFDLNKSAAERQQAWSKVAEGVNRWAEEAEDAICSDCSGSACESQWRKTVYRKYKEGKHMSEIATGASEKTDEEWQPILVSLGEQWEDLADTENMRKEGKKRRKAENKKGGEAQEKACEKLGGDGNDEDDEGVEDDEEDLGVPKGPAKTRSEKPRGSALLANTIDQFVEEQERSRKEETELRTSQHQQSIEEAREARETNKQLHRDRMVREDRRLDIEQTRARKEVDLERRFERIENGMDKILEAMEK</sequence>
<organism evidence="2 3">
    <name type="scientific">Tilletia indica</name>
    <dbReference type="NCBI Taxonomy" id="43049"/>
    <lineage>
        <taxon>Eukaryota</taxon>
        <taxon>Fungi</taxon>
        <taxon>Dikarya</taxon>
        <taxon>Basidiomycota</taxon>
        <taxon>Ustilaginomycotina</taxon>
        <taxon>Exobasidiomycetes</taxon>
        <taxon>Tilletiales</taxon>
        <taxon>Tilletiaceae</taxon>
        <taxon>Tilletia</taxon>
    </lineage>
</organism>
<dbReference type="AlphaFoldDB" id="A0A177TBT7"/>
<reference evidence="2" key="2">
    <citation type="journal article" date="2019" name="IMA Fungus">
        <title>Genome sequencing and comparison of five Tilletia species to identify candidate genes for the detection of regulated species infecting wheat.</title>
        <authorList>
            <person name="Nguyen H.D.T."/>
            <person name="Sultana T."/>
            <person name="Kesanakurti P."/>
            <person name="Hambleton S."/>
        </authorList>
    </citation>
    <scope>NUCLEOTIDE SEQUENCE</scope>
    <source>
        <strain evidence="2">DAOMC 236416</strain>
    </source>
</reference>
<evidence type="ECO:0000256" key="1">
    <source>
        <dbReference type="SAM" id="MobiDB-lite"/>
    </source>
</evidence>
<feature type="region of interest" description="Disordered" evidence="1">
    <location>
        <begin position="1"/>
        <end position="95"/>
    </location>
</feature>
<proteinExistence type="predicted"/>
<feature type="region of interest" description="Disordered" evidence="1">
    <location>
        <begin position="170"/>
        <end position="315"/>
    </location>
</feature>
<accession>A0A177TBT7</accession>
<protein>
    <submittedName>
        <fullName evidence="2">Uncharacterized protein</fullName>
    </submittedName>
</protein>
<comment type="caution">
    <text evidence="2">The sequence shown here is derived from an EMBL/GenBank/DDBJ whole genome shotgun (WGS) entry which is preliminary data.</text>
</comment>
<feature type="compositionally biased region" description="Basic and acidic residues" evidence="1">
    <location>
        <begin position="52"/>
        <end position="69"/>
    </location>
</feature>
<feature type="compositionally biased region" description="Basic and acidic residues" evidence="1">
    <location>
        <begin position="215"/>
        <end position="230"/>
    </location>
</feature>
<gene>
    <name evidence="2" type="ORF">A4X13_0g4878</name>
</gene>
<dbReference type="EMBL" id="LWDF02000341">
    <property type="protein sequence ID" value="KAE8250241.1"/>
    <property type="molecule type" value="Genomic_DNA"/>
</dbReference>
<evidence type="ECO:0000313" key="3">
    <source>
        <dbReference type="Proteomes" id="UP000077521"/>
    </source>
</evidence>
<dbReference type="Proteomes" id="UP000077521">
    <property type="component" value="Unassembled WGS sequence"/>
</dbReference>
<feature type="compositionally biased region" description="Low complexity" evidence="1">
    <location>
        <begin position="7"/>
        <end position="22"/>
    </location>
</feature>